<keyword evidence="4" id="KW-1185">Reference proteome</keyword>
<evidence type="ECO:0000256" key="1">
    <source>
        <dbReference type="SAM" id="Phobius"/>
    </source>
</evidence>
<dbReference type="EMBL" id="CP015839">
    <property type="protein sequence ID" value="ANG63994.1"/>
    <property type="molecule type" value="Genomic_DNA"/>
</dbReference>
<feature type="transmembrane region" description="Helical" evidence="1">
    <location>
        <begin position="81"/>
        <end position="101"/>
    </location>
</feature>
<protein>
    <recommendedName>
        <fullName evidence="2">Copper resistance protein D domain-containing protein</fullName>
    </recommendedName>
</protein>
<dbReference type="Proteomes" id="UP000078070">
    <property type="component" value="Chromosome"/>
</dbReference>
<dbReference type="GO" id="GO:0016020">
    <property type="term" value="C:membrane"/>
    <property type="evidence" value="ECO:0007669"/>
    <property type="project" value="InterPro"/>
</dbReference>
<accession>A0A1A9F0X2</accession>
<dbReference type="AlphaFoldDB" id="A0A1A9F0X2"/>
<dbReference type="STRING" id="1821621.A8C75_16965"/>
<dbReference type="InterPro" id="IPR008457">
    <property type="entry name" value="Cu-R_CopD_dom"/>
</dbReference>
<evidence type="ECO:0000313" key="3">
    <source>
        <dbReference type="EMBL" id="ANG63994.1"/>
    </source>
</evidence>
<name>A0A1A9F0X2_9GAMM</name>
<evidence type="ECO:0000259" key="2">
    <source>
        <dbReference type="Pfam" id="PF05425"/>
    </source>
</evidence>
<keyword evidence="1" id="KW-0472">Membrane</keyword>
<evidence type="ECO:0000313" key="4">
    <source>
        <dbReference type="Proteomes" id="UP000078070"/>
    </source>
</evidence>
<gene>
    <name evidence="3" type="ORF">A8C75_16965</name>
</gene>
<organism evidence="3 4">
    <name type="scientific">Marinobacterium aestuarii</name>
    <dbReference type="NCBI Taxonomy" id="1821621"/>
    <lineage>
        <taxon>Bacteria</taxon>
        <taxon>Pseudomonadati</taxon>
        <taxon>Pseudomonadota</taxon>
        <taxon>Gammaproteobacteria</taxon>
        <taxon>Oceanospirillales</taxon>
        <taxon>Oceanospirillaceae</taxon>
        <taxon>Marinobacterium</taxon>
    </lineage>
</organism>
<keyword evidence="1" id="KW-0812">Transmembrane</keyword>
<feature type="transmembrane region" description="Helical" evidence="1">
    <location>
        <begin position="46"/>
        <end position="69"/>
    </location>
</feature>
<proteinExistence type="predicted"/>
<feature type="domain" description="Copper resistance protein D" evidence="2">
    <location>
        <begin position="46"/>
        <end position="144"/>
    </location>
</feature>
<dbReference type="OrthoDB" id="8419862at2"/>
<feature type="transmembrane region" description="Helical" evidence="1">
    <location>
        <begin position="126"/>
        <end position="146"/>
    </location>
</feature>
<keyword evidence="1" id="KW-1133">Transmembrane helix</keyword>
<dbReference type="Pfam" id="PF05425">
    <property type="entry name" value="CopD"/>
    <property type="match status" value="1"/>
</dbReference>
<reference evidence="4" key="1">
    <citation type="submission" date="2016-05" db="EMBL/GenBank/DDBJ databases">
        <authorList>
            <person name="Baek K."/>
            <person name="Yang S.-J."/>
        </authorList>
    </citation>
    <scope>NUCLEOTIDE SEQUENCE [LARGE SCALE GENOMIC DNA]</scope>
    <source>
        <strain evidence="4">ST58-10</strain>
    </source>
</reference>
<sequence>MPLAISLHLLAAVIWVGGMFFAYQCLRPVAAKVLEPPLRLTLWCHLFSRFFAWVWGAIVTLLVTGHWMIGLMGGMAAVGMHVHVMLATGYLMVALFLHLYFAPYQRLKKAVGASDWPQAGVQLNKIRLFVGINLLLGLITVINAVGGRMLYA</sequence>
<dbReference type="RefSeq" id="WP_067385147.1">
    <property type="nucleotide sequence ID" value="NZ_CP015839.1"/>
</dbReference>
<reference evidence="3 4" key="2">
    <citation type="journal article" date="2018" name="Int. J. Syst. Evol. Microbiol.">
        <title>Marinobacterium aestuarii sp. nov., a benzene-degrading marine bacterium isolated from estuary sediment.</title>
        <authorList>
            <person name="Bae S.S."/>
            <person name="Jung J."/>
            <person name="Chung D."/>
            <person name="Baek K."/>
        </authorList>
    </citation>
    <scope>NUCLEOTIDE SEQUENCE [LARGE SCALE GENOMIC DNA]</scope>
    <source>
        <strain evidence="3 4">ST58-10</strain>
    </source>
</reference>
<dbReference type="KEGG" id="mars:A8C75_16965"/>